<feature type="coiled-coil region" evidence="3">
    <location>
        <begin position="34"/>
        <end position="61"/>
    </location>
</feature>
<dbReference type="EMBL" id="FRAJ01000007">
    <property type="protein sequence ID" value="SHK03196.1"/>
    <property type="molecule type" value="Genomic_DNA"/>
</dbReference>
<dbReference type="SUPFAM" id="SSF88659">
    <property type="entry name" value="Sigma3 and sigma4 domains of RNA polymerase sigma factors"/>
    <property type="match status" value="1"/>
</dbReference>
<keyword evidence="5" id="KW-1185">Reference proteome</keyword>
<evidence type="ECO:0000313" key="4">
    <source>
        <dbReference type="EMBL" id="SHK03196.1"/>
    </source>
</evidence>
<dbReference type="Gene3D" id="1.10.10.10">
    <property type="entry name" value="Winged helix-like DNA-binding domain superfamily/Winged helix DNA-binding domain"/>
    <property type="match status" value="1"/>
</dbReference>
<comment type="similarity">
    <text evidence="1 2">Belongs to the UPF0251 family.</text>
</comment>
<sequence>MVCALNVERGDVLPRPVKPRRIAFMPENKYFVPLGKRKCELDEIKLKLEELEAMRLKDIEKLSQEECAQKMNVSRQTFQLIIDSARKKVAQALTEGKAINIEGGNYTLNICKYKCNNCGLIFDEAYEKEVRNCPKCNSNDIQCIDKGVFCHKRCRRRKGCIL</sequence>
<organism evidence="4 5">
    <name type="scientific">Caminicella sporogenes DSM 14501</name>
    <dbReference type="NCBI Taxonomy" id="1121266"/>
    <lineage>
        <taxon>Bacteria</taxon>
        <taxon>Bacillati</taxon>
        <taxon>Bacillota</taxon>
        <taxon>Clostridia</taxon>
        <taxon>Peptostreptococcales</taxon>
        <taxon>Caminicellaceae</taxon>
        <taxon>Caminicella</taxon>
    </lineage>
</organism>
<evidence type="ECO:0000313" key="5">
    <source>
        <dbReference type="Proteomes" id="UP000184082"/>
    </source>
</evidence>
<keyword evidence="4" id="KW-0238">DNA-binding</keyword>
<proteinExistence type="inferred from homology"/>
<dbReference type="InterPro" id="IPR002852">
    <property type="entry name" value="UPF0251"/>
</dbReference>
<protein>
    <recommendedName>
        <fullName evidence="2">UPF0251 protein SAMN02745883_01114</fullName>
    </recommendedName>
</protein>
<dbReference type="InterPro" id="IPR013324">
    <property type="entry name" value="RNA_pol_sigma_r3/r4-like"/>
</dbReference>
<name>A0A1M6P5P2_9FIRM</name>
<dbReference type="Proteomes" id="UP000184082">
    <property type="component" value="Unassembled WGS sequence"/>
</dbReference>
<keyword evidence="3" id="KW-0175">Coiled coil</keyword>
<accession>A0A1M6P5P2</accession>
<evidence type="ECO:0000256" key="2">
    <source>
        <dbReference type="HAMAP-Rule" id="MF_00674"/>
    </source>
</evidence>
<evidence type="ECO:0000256" key="3">
    <source>
        <dbReference type="SAM" id="Coils"/>
    </source>
</evidence>
<dbReference type="STRING" id="1121266.SAMN02745883_01114"/>
<dbReference type="PANTHER" id="PTHR37478:SF2">
    <property type="entry name" value="UPF0251 PROTEIN TK0562"/>
    <property type="match status" value="1"/>
</dbReference>
<reference evidence="4 5" key="1">
    <citation type="submission" date="2016-11" db="EMBL/GenBank/DDBJ databases">
        <authorList>
            <person name="Jaros S."/>
            <person name="Januszkiewicz K."/>
            <person name="Wedrychowicz H."/>
        </authorList>
    </citation>
    <scope>NUCLEOTIDE SEQUENCE [LARGE SCALE GENOMIC DNA]</scope>
    <source>
        <strain evidence="4 5">DSM 14501</strain>
    </source>
</reference>
<evidence type="ECO:0000256" key="1">
    <source>
        <dbReference type="ARBA" id="ARBA00009350"/>
    </source>
</evidence>
<dbReference type="Pfam" id="PF02001">
    <property type="entry name" value="DUF134"/>
    <property type="match status" value="1"/>
</dbReference>
<dbReference type="GO" id="GO:0003677">
    <property type="term" value="F:DNA binding"/>
    <property type="evidence" value="ECO:0007669"/>
    <property type="project" value="UniProtKB-KW"/>
</dbReference>
<dbReference type="HAMAP" id="MF_00674">
    <property type="entry name" value="UPF0251"/>
    <property type="match status" value="1"/>
</dbReference>
<dbReference type="AlphaFoldDB" id="A0A1M6P5P2"/>
<gene>
    <name evidence="4" type="ORF">SAMN02745883_01114</name>
</gene>
<dbReference type="PANTHER" id="PTHR37478">
    <property type="match status" value="1"/>
</dbReference>
<dbReference type="InterPro" id="IPR036388">
    <property type="entry name" value="WH-like_DNA-bd_sf"/>
</dbReference>